<dbReference type="EMBL" id="SRYA01000037">
    <property type="protein sequence ID" value="TGY95013.1"/>
    <property type="molecule type" value="Genomic_DNA"/>
</dbReference>
<gene>
    <name evidence="1" type="ORF">E5329_17105</name>
</gene>
<accession>A0AC61RT64</accession>
<evidence type="ECO:0000313" key="1">
    <source>
        <dbReference type="EMBL" id="TGY95013.1"/>
    </source>
</evidence>
<comment type="caution">
    <text evidence="1">The sequence shown here is derived from an EMBL/GenBank/DDBJ whole genome shotgun (WGS) entry which is preliminary data.</text>
</comment>
<dbReference type="Proteomes" id="UP000304953">
    <property type="component" value="Unassembled WGS sequence"/>
</dbReference>
<keyword evidence="2" id="KW-1185">Reference proteome</keyword>
<protein>
    <submittedName>
        <fullName evidence="1">Uncharacterized protein</fullName>
    </submittedName>
</protein>
<sequence length="75" mass="8853">MRINGARQFRGNDGNSYFVQNAHKADTHKGKYILTVKVNGVYKLCYDMFYKLLYFDTIKDAQREVLYSADFIRTM</sequence>
<name>A0AC61RT64_9FIRM</name>
<reference evidence="1" key="1">
    <citation type="submission" date="2019-04" db="EMBL/GenBank/DDBJ databases">
        <title>Microbes associate with the intestines of laboratory mice.</title>
        <authorList>
            <person name="Navarre W."/>
            <person name="Wong E."/>
            <person name="Huang K."/>
            <person name="Tropini C."/>
            <person name="Ng K."/>
            <person name="Yu B."/>
        </authorList>
    </citation>
    <scope>NUCLEOTIDE SEQUENCE</scope>
    <source>
        <strain evidence="1">NM01_1-7b</strain>
    </source>
</reference>
<organism evidence="1 2">
    <name type="scientific">Petralouisia muris</name>
    <dbReference type="NCBI Taxonomy" id="3032872"/>
    <lineage>
        <taxon>Bacteria</taxon>
        <taxon>Bacillati</taxon>
        <taxon>Bacillota</taxon>
        <taxon>Clostridia</taxon>
        <taxon>Lachnospirales</taxon>
        <taxon>Lachnospiraceae</taxon>
        <taxon>Petralouisia</taxon>
    </lineage>
</organism>
<evidence type="ECO:0000313" key="2">
    <source>
        <dbReference type="Proteomes" id="UP000304953"/>
    </source>
</evidence>
<proteinExistence type="predicted"/>